<keyword evidence="2" id="KW-1185">Reference proteome</keyword>
<dbReference type="AlphaFoldDB" id="A0A3R9MM74"/>
<proteinExistence type="predicted"/>
<organism evidence="1 2">
    <name type="scientific">Hymenobacter rigui</name>
    <dbReference type="NCBI Taxonomy" id="334424"/>
    <lineage>
        <taxon>Bacteria</taxon>
        <taxon>Pseudomonadati</taxon>
        <taxon>Bacteroidota</taxon>
        <taxon>Cytophagia</taxon>
        <taxon>Cytophagales</taxon>
        <taxon>Hymenobacteraceae</taxon>
        <taxon>Hymenobacter</taxon>
    </lineage>
</organism>
<reference evidence="1 2" key="1">
    <citation type="submission" date="2018-12" db="EMBL/GenBank/DDBJ databases">
        <authorList>
            <person name="Feng G."/>
            <person name="Zhu H."/>
        </authorList>
    </citation>
    <scope>NUCLEOTIDE SEQUENCE [LARGE SCALE GENOMIC DNA]</scope>
    <source>
        <strain evidence="1 2">KCTC 12533</strain>
    </source>
</reference>
<comment type="caution">
    <text evidence="1">The sequence shown here is derived from an EMBL/GenBank/DDBJ whole genome shotgun (WGS) entry which is preliminary data.</text>
</comment>
<dbReference type="EMBL" id="RWIT01000004">
    <property type="protein sequence ID" value="RSK49039.1"/>
    <property type="molecule type" value="Genomic_DNA"/>
</dbReference>
<name>A0A3R9MM74_9BACT</name>
<evidence type="ECO:0000313" key="2">
    <source>
        <dbReference type="Proteomes" id="UP000273500"/>
    </source>
</evidence>
<dbReference type="Pfam" id="PF13645">
    <property type="entry name" value="YkuD_2"/>
    <property type="match status" value="1"/>
</dbReference>
<gene>
    <name evidence="1" type="ORF">EI291_10815</name>
</gene>
<dbReference type="PROSITE" id="PS51257">
    <property type="entry name" value="PROKAR_LIPOPROTEIN"/>
    <property type="match status" value="1"/>
</dbReference>
<dbReference type="Proteomes" id="UP000273500">
    <property type="component" value="Unassembled WGS sequence"/>
</dbReference>
<dbReference type="OrthoDB" id="1247236at2"/>
<evidence type="ECO:0000313" key="1">
    <source>
        <dbReference type="EMBL" id="RSK49039.1"/>
    </source>
</evidence>
<dbReference type="InterPro" id="IPR032676">
    <property type="entry name" value="YkuD_2"/>
</dbReference>
<evidence type="ECO:0008006" key="3">
    <source>
        <dbReference type="Google" id="ProtNLM"/>
    </source>
</evidence>
<dbReference type="PANTHER" id="PTHR38477">
    <property type="entry name" value="HYPOTHETICAL EXPORTED PROTEIN"/>
    <property type="match status" value="1"/>
</dbReference>
<accession>A0A3R9MM74</accession>
<sequence length="191" mass="21056">MNLRIPIAAVCLLAILLVVGCKARHAPEAAVPVEQYVIKLVSYTRPGFNQRIGFYLDLSRPSGQKRFFVLDLRRRKVLAAGLCCSGRTTALGQVIYSNTPDSNCSSRGLAKVSYAYTGQFGGAYKLVGLHNTNSQIFKRFIVLHAHKCVPAQPQVLPICRSQGCPTVNPAFLRTLSGYIDKSRQPILLYTQ</sequence>
<protein>
    <recommendedName>
        <fullName evidence="3">Peptidase</fullName>
    </recommendedName>
</protein>
<dbReference type="PANTHER" id="PTHR38477:SF1">
    <property type="entry name" value="MUREIN L,D-TRANSPEPTIDASE CATALYTIC DOMAIN FAMILY PROTEIN"/>
    <property type="match status" value="1"/>
</dbReference>
<dbReference type="RefSeq" id="WP_125419825.1">
    <property type="nucleotide sequence ID" value="NZ_RWIT01000004.1"/>
</dbReference>